<feature type="compositionally biased region" description="Basic and acidic residues" evidence="1">
    <location>
        <begin position="41"/>
        <end position="52"/>
    </location>
</feature>
<accession>A0A126ZU85</accession>
<feature type="compositionally biased region" description="Acidic residues" evidence="1">
    <location>
        <begin position="19"/>
        <end position="31"/>
    </location>
</feature>
<reference evidence="2 3" key="1">
    <citation type="submission" date="2016-02" db="EMBL/GenBank/DDBJ databases">
        <title>Complete genome of Sinomonas atrocyanea KCTC 3377.</title>
        <authorList>
            <person name="Kim K.M."/>
        </authorList>
    </citation>
    <scope>NUCLEOTIDE SEQUENCE [LARGE SCALE GENOMIC DNA]</scope>
    <source>
        <strain evidence="2 3">KCTC 3377</strain>
    </source>
</reference>
<dbReference type="STRING" id="37927.SA2016_0014"/>
<organism evidence="2 3">
    <name type="scientific">Sinomonas atrocyanea</name>
    <dbReference type="NCBI Taxonomy" id="37927"/>
    <lineage>
        <taxon>Bacteria</taxon>
        <taxon>Bacillati</taxon>
        <taxon>Actinomycetota</taxon>
        <taxon>Actinomycetes</taxon>
        <taxon>Micrococcales</taxon>
        <taxon>Micrococcaceae</taxon>
        <taxon>Sinomonas</taxon>
    </lineage>
</organism>
<dbReference type="AlphaFoldDB" id="A0A126ZU85"/>
<evidence type="ECO:0000313" key="2">
    <source>
        <dbReference type="EMBL" id="AMM30719.1"/>
    </source>
</evidence>
<dbReference type="RefSeq" id="WP_066494090.1">
    <property type="nucleotide sequence ID" value="NZ_CP014518.1"/>
</dbReference>
<keyword evidence="3" id="KW-1185">Reference proteome</keyword>
<dbReference type="EMBL" id="CP014518">
    <property type="protein sequence ID" value="AMM30719.1"/>
    <property type="molecule type" value="Genomic_DNA"/>
</dbReference>
<feature type="region of interest" description="Disordered" evidence="1">
    <location>
        <begin position="1"/>
        <end position="66"/>
    </location>
</feature>
<protein>
    <submittedName>
        <fullName evidence="2">Uncharacterized protein</fullName>
    </submittedName>
</protein>
<feature type="compositionally biased region" description="Basic and acidic residues" evidence="1">
    <location>
        <begin position="1"/>
        <end position="12"/>
    </location>
</feature>
<name>A0A126ZU85_9MICC</name>
<evidence type="ECO:0000256" key="1">
    <source>
        <dbReference type="SAM" id="MobiDB-lite"/>
    </source>
</evidence>
<proteinExistence type="predicted"/>
<sequence>MSDIYRTRHDPLARVPSAEAEEEAENEVWDDDGGHAPSAPHDSEGGPGREGKGTSAGRSRHEAGTP</sequence>
<dbReference type="KEGG" id="satk:SA2016_0014"/>
<gene>
    <name evidence="2" type="ORF">SA2016_0014</name>
</gene>
<dbReference type="Proteomes" id="UP000070134">
    <property type="component" value="Chromosome"/>
</dbReference>
<evidence type="ECO:0000313" key="3">
    <source>
        <dbReference type="Proteomes" id="UP000070134"/>
    </source>
</evidence>